<feature type="compositionally biased region" description="Polar residues" evidence="1">
    <location>
        <begin position="154"/>
        <end position="166"/>
    </location>
</feature>
<evidence type="ECO:0000256" key="2">
    <source>
        <dbReference type="SAM" id="Phobius"/>
    </source>
</evidence>
<keyword evidence="4" id="KW-1185">Reference proteome</keyword>
<keyword evidence="2" id="KW-0812">Transmembrane</keyword>
<evidence type="ECO:0000256" key="1">
    <source>
        <dbReference type="SAM" id="MobiDB-lite"/>
    </source>
</evidence>
<reference evidence="3" key="1">
    <citation type="submission" date="2021-03" db="EMBL/GenBank/DDBJ databases">
        <title>Draft genome sequence of rust myrtle Austropuccinia psidii MF-1, a brazilian biotype.</title>
        <authorList>
            <person name="Quecine M.C."/>
            <person name="Pachon D.M.R."/>
            <person name="Bonatelli M.L."/>
            <person name="Correr F.H."/>
            <person name="Franceschini L.M."/>
            <person name="Leite T.F."/>
            <person name="Margarido G.R.A."/>
            <person name="Almeida C.A."/>
            <person name="Ferrarezi J.A."/>
            <person name="Labate C.A."/>
        </authorList>
    </citation>
    <scope>NUCLEOTIDE SEQUENCE</scope>
    <source>
        <strain evidence="3">MF-1</strain>
    </source>
</reference>
<dbReference type="PANTHER" id="PTHR38122:SF1">
    <property type="entry name" value="GLYCOPROTEIN X"/>
    <property type="match status" value="1"/>
</dbReference>
<evidence type="ECO:0000313" key="4">
    <source>
        <dbReference type="Proteomes" id="UP000765509"/>
    </source>
</evidence>
<feature type="region of interest" description="Disordered" evidence="1">
    <location>
        <begin position="146"/>
        <end position="175"/>
    </location>
</feature>
<keyword evidence="2" id="KW-1133">Transmembrane helix</keyword>
<comment type="caution">
    <text evidence="3">The sequence shown here is derived from an EMBL/GenBank/DDBJ whole genome shotgun (WGS) entry which is preliminary data.</text>
</comment>
<dbReference type="EMBL" id="AVOT02057145">
    <property type="protein sequence ID" value="MBW0551309.1"/>
    <property type="molecule type" value="Genomic_DNA"/>
</dbReference>
<dbReference type="AlphaFoldDB" id="A0A9Q3IWJ5"/>
<evidence type="ECO:0000313" key="3">
    <source>
        <dbReference type="EMBL" id="MBW0551309.1"/>
    </source>
</evidence>
<dbReference type="OrthoDB" id="5414836at2759"/>
<name>A0A9Q3IWJ5_9BASI</name>
<sequence>MFQLRDIWQSIIQNVRRQTTITSVPAVCFGECNDVAVIFETTEKDPSLCAANSDAMRDYQSCVSCINTNAANISSSGADTSVLVELQQLLDSCLDESGTSATQTQSATPEMTGVIAQASRLIVSVTALQAELSSLATTTSTFQATGTPLWGENPAQNPTTVYVNSTSSSSPGSASGSPASVIVPAVIVPVLVLLFMAIGGFLFLRRRRRYNQRQAKEDTPSLFSETPPSLLGIKAELPVNEFRPELDATGEIFQLDAGNSKVKQEKEINPGRLVELPASHIPREEKS</sequence>
<dbReference type="Proteomes" id="UP000765509">
    <property type="component" value="Unassembled WGS sequence"/>
</dbReference>
<keyword evidence="2" id="KW-0472">Membrane</keyword>
<organism evidence="3 4">
    <name type="scientific">Austropuccinia psidii MF-1</name>
    <dbReference type="NCBI Taxonomy" id="1389203"/>
    <lineage>
        <taxon>Eukaryota</taxon>
        <taxon>Fungi</taxon>
        <taxon>Dikarya</taxon>
        <taxon>Basidiomycota</taxon>
        <taxon>Pucciniomycotina</taxon>
        <taxon>Pucciniomycetes</taxon>
        <taxon>Pucciniales</taxon>
        <taxon>Sphaerophragmiaceae</taxon>
        <taxon>Austropuccinia</taxon>
    </lineage>
</organism>
<gene>
    <name evidence="3" type="ORF">O181_091024</name>
</gene>
<feature type="region of interest" description="Disordered" evidence="1">
    <location>
        <begin position="259"/>
        <end position="287"/>
    </location>
</feature>
<proteinExistence type="predicted"/>
<protein>
    <submittedName>
        <fullName evidence="3">Uncharacterized protein</fullName>
    </submittedName>
</protein>
<dbReference type="PANTHER" id="PTHR38122">
    <property type="entry name" value="GLYCOPROTEIN X"/>
    <property type="match status" value="1"/>
</dbReference>
<accession>A0A9Q3IWJ5</accession>
<feature type="transmembrane region" description="Helical" evidence="2">
    <location>
        <begin position="181"/>
        <end position="204"/>
    </location>
</feature>